<dbReference type="EMBL" id="WHUW01000003">
    <property type="protein sequence ID" value="KAF8449461.1"/>
    <property type="molecule type" value="Genomic_DNA"/>
</dbReference>
<keyword evidence="4" id="KW-1185">Reference proteome</keyword>
<name>A0AAD4GK13_BOLED</name>
<keyword evidence="1" id="KW-1133">Transmembrane helix</keyword>
<dbReference type="AlphaFoldDB" id="A0AAD4GK13"/>
<reference evidence="3" key="2">
    <citation type="journal article" date="2020" name="Nat. Commun.">
        <title>Large-scale genome sequencing of mycorrhizal fungi provides insights into the early evolution of symbiotic traits.</title>
        <authorList>
            <person name="Miyauchi S."/>
            <person name="Kiss E."/>
            <person name="Kuo A."/>
            <person name="Drula E."/>
            <person name="Kohler A."/>
            <person name="Sanchez-Garcia M."/>
            <person name="Morin E."/>
            <person name="Andreopoulos B."/>
            <person name="Barry K.W."/>
            <person name="Bonito G."/>
            <person name="Buee M."/>
            <person name="Carver A."/>
            <person name="Chen C."/>
            <person name="Cichocki N."/>
            <person name="Clum A."/>
            <person name="Culley D."/>
            <person name="Crous P.W."/>
            <person name="Fauchery L."/>
            <person name="Girlanda M."/>
            <person name="Hayes R.D."/>
            <person name="Keri Z."/>
            <person name="LaButti K."/>
            <person name="Lipzen A."/>
            <person name="Lombard V."/>
            <person name="Magnuson J."/>
            <person name="Maillard F."/>
            <person name="Murat C."/>
            <person name="Nolan M."/>
            <person name="Ohm R.A."/>
            <person name="Pangilinan J."/>
            <person name="Pereira M.F."/>
            <person name="Perotto S."/>
            <person name="Peter M."/>
            <person name="Pfister S."/>
            <person name="Riley R."/>
            <person name="Sitrit Y."/>
            <person name="Stielow J.B."/>
            <person name="Szollosi G."/>
            <person name="Zifcakova L."/>
            <person name="Stursova M."/>
            <person name="Spatafora J.W."/>
            <person name="Tedersoo L."/>
            <person name="Vaario L.M."/>
            <person name="Yamada A."/>
            <person name="Yan M."/>
            <person name="Wang P."/>
            <person name="Xu J."/>
            <person name="Bruns T."/>
            <person name="Baldrian P."/>
            <person name="Vilgalys R."/>
            <person name="Dunand C."/>
            <person name="Henrissat B."/>
            <person name="Grigoriev I.V."/>
            <person name="Hibbett D."/>
            <person name="Nagy L.G."/>
            <person name="Martin F.M."/>
        </authorList>
    </citation>
    <scope>NUCLEOTIDE SEQUENCE</scope>
    <source>
        <strain evidence="3">BED1</strain>
    </source>
</reference>
<organism evidence="3 4">
    <name type="scientific">Boletus edulis BED1</name>
    <dbReference type="NCBI Taxonomy" id="1328754"/>
    <lineage>
        <taxon>Eukaryota</taxon>
        <taxon>Fungi</taxon>
        <taxon>Dikarya</taxon>
        <taxon>Basidiomycota</taxon>
        <taxon>Agaricomycotina</taxon>
        <taxon>Agaricomycetes</taxon>
        <taxon>Agaricomycetidae</taxon>
        <taxon>Boletales</taxon>
        <taxon>Boletineae</taxon>
        <taxon>Boletaceae</taxon>
        <taxon>Boletoideae</taxon>
        <taxon>Boletus</taxon>
    </lineage>
</organism>
<reference evidence="3" key="1">
    <citation type="submission" date="2019-10" db="EMBL/GenBank/DDBJ databases">
        <authorList>
            <consortium name="DOE Joint Genome Institute"/>
            <person name="Kuo A."/>
            <person name="Miyauchi S."/>
            <person name="Kiss E."/>
            <person name="Drula E."/>
            <person name="Kohler A."/>
            <person name="Sanchez-Garcia M."/>
            <person name="Andreopoulos B."/>
            <person name="Barry K.W."/>
            <person name="Bonito G."/>
            <person name="Buee M."/>
            <person name="Carver A."/>
            <person name="Chen C."/>
            <person name="Cichocki N."/>
            <person name="Clum A."/>
            <person name="Culley D."/>
            <person name="Crous P.W."/>
            <person name="Fauchery L."/>
            <person name="Girlanda M."/>
            <person name="Hayes R."/>
            <person name="Keri Z."/>
            <person name="LaButti K."/>
            <person name="Lipzen A."/>
            <person name="Lombard V."/>
            <person name="Magnuson J."/>
            <person name="Maillard F."/>
            <person name="Morin E."/>
            <person name="Murat C."/>
            <person name="Nolan M."/>
            <person name="Ohm R."/>
            <person name="Pangilinan J."/>
            <person name="Pereira M."/>
            <person name="Perotto S."/>
            <person name="Peter M."/>
            <person name="Riley R."/>
            <person name="Sitrit Y."/>
            <person name="Stielow B."/>
            <person name="Szollosi G."/>
            <person name="Zifcakova L."/>
            <person name="Stursova M."/>
            <person name="Spatafora J.W."/>
            <person name="Tedersoo L."/>
            <person name="Vaario L.-M."/>
            <person name="Yamada A."/>
            <person name="Yan M."/>
            <person name="Wang P."/>
            <person name="Xu J."/>
            <person name="Bruns T."/>
            <person name="Baldrian P."/>
            <person name="Vilgalys R."/>
            <person name="Henrissat B."/>
            <person name="Grigoriev I.V."/>
            <person name="Hibbett D."/>
            <person name="Nagy L.G."/>
            <person name="Martin F.M."/>
        </authorList>
    </citation>
    <scope>NUCLEOTIDE SEQUENCE</scope>
    <source>
        <strain evidence="3">BED1</strain>
    </source>
</reference>
<proteinExistence type="predicted"/>
<evidence type="ECO:0000259" key="2">
    <source>
        <dbReference type="Pfam" id="PF20151"/>
    </source>
</evidence>
<accession>A0AAD4GK13</accession>
<evidence type="ECO:0000313" key="4">
    <source>
        <dbReference type="Proteomes" id="UP001194468"/>
    </source>
</evidence>
<keyword evidence="1" id="KW-0472">Membrane</keyword>
<gene>
    <name evidence="3" type="ORF">L210DRAFT_2664092</name>
</gene>
<protein>
    <recommendedName>
        <fullName evidence="2">DUF6533 domain-containing protein</fullName>
    </recommendedName>
</protein>
<feature type="transmembrane region" description="Helical" evidence="1">
    <location>
        <begin position="53"/>
        <end position="76"/>
    </location>
</feature>
<comment type="caution">
    <text evidence="3">The sequence shown here is derived from an EMBL/GenBank/DDBJ whole genome shotgun (WGS) entry which is preliminary data.</text>
</comment>
<evidence type="ECO:0000313" key="3">
    <source>
        <dbReference type="EMBL" id="KAF8449461.1"/>
    </source>
</evidence>
<sequence>MPGLGTLLAPLQPGIKFVLGPNCFPALNRWLPSKSTLFPSYIMSSDLQSALELLFLNNYTSIIIVVAVPYDYILTFSKEVEYVWCRPWTWVSTMFVIVRYMGLLLAMLTGLGGSSFVSGPLQVSTVIYLAAIWGFLVFLLAADVVMILRVYAMWNQSRTILWILLFIYVVQTISSVAVDGYYQIPNTHLSAC</sequence>
<keyword evidence="1" id="KW-0812">Transmembrane</keyword>
<feature type="transmembrane region" description="Helical" evidence="1">
    <location>
        <begin position="88"/>
        <end position="107"/>
    </location>
</feature>
<dbReference type="Proteomes" id="UP001194468">
    <property type="component" value="Unassembled WGS sequence"/>
</dbReference>
<feature type="transmembrane region" description="Helical" evidence="1">
    <location>
        <begin position="127"/>
        <end position="148"/>
    </location>
</feature>
<dbReference type="InterPro" id="IPR045340">
    <property type="entry name" value="DUF6533"/>
</dbReference>
<feature type="domain" description="DUF6533" evidence="2">
    <location>
        <begin position="59"/>
        <end position="104"/>
    </location>
</feature>
<evidence type="ECO:0000256" key="1">
    <source>
        <dbReference type="SAM" id="Phobius"/>
    </source>
</evidence>
<dbReference type="Pfam" id="PF20151">
    <property type="entry name" value="DUF6533"/>
    <property type="match status" value="1"/>
</dbReference>
<feature type="transmembrane region" description="Helical" evidence="1">
    <location>
        <begin position="160"/>
        <end position="182"/>
    </location>
</feature>